<protein>
    <recommendedName>
        <fullName evidence="9">Nucleoside diphosphate kinase</fullName>
        <ecNumber evidence="9">2.7.4.6</ecNumber>
    </recommendedName>
</protein>
<dbReference type="Proteomes" id="UP000078046">
    <property type="component" value="Unassembled WGS sequence"/>
</dbReference>
<dbReference type="GO" id="GO:0006183">
    <property type="term" value="P:GTP biosynthetic process"/>
    <property type="evidence" value="ECO:0007669"/>
    <property type="project" value="InterPro"/>
</dbReference>
<comment type="catalytic activity">
    <reaction evidence="9">
        <text>a 2'-deoxyribonucleoside 5'-diphosphate + ATP = a 2'-deoxyribonucleoside 5'-triphosphate + ADP</text>
        <dbReference type="Rhea" id="RHEA:44640"/>
        <dbReference type="ChEBI" id="CHEBI:30616"/>
        <dbReference type="ChEBI" id="CHEBI:61560"/>
        <dbReference type="ChEBI" id="CHEBI:73316"/>
        <dbReference type="ChEBI" id="CHEBI:456216"/>
        <dbReference type="EC" id="2.7.4.6"/>
    </reaction>
</comment>
<dbReference type="CDD" id="cd04413">
    <property type="entry name" value="NDPk_I"/>
    <property type="match status" value="1"/>
</dbReference>
<dbReference type="NCBIfam" id="NF001908">
    <property type="entry name" value="PRK00668.1"/>
    <property type="match status" value="1"/>
</dbReference>
<evidence type="ECO:0000259" key="10">
    <source>
        <dbReference type="SMART" id="SM00562"/>
    </source>
</evidence>
<dbReference type="SUPFAM" id="SSF54919">
    <property type="entry name" value="Nucleoside diphosphate kinase, NDK"/>
    <property type="match status" value="1"/>
</dbReference>
<comment type="caution">
    <text evidence="11">The sequence shown here is derived from an EMBL/GenBank/DDBJ whole genome shotgun (WGS) entry which is preliminary data.</text>
</comment>
<keyword evidence="4 9" id="KW-0547">Nucleotide-binding</keyword>
<dbReference type="PROSITE" id="PS00469">
    <property type="entry name" value="NDPK"/>
    <property type="match status" value="1"/>
</dbReference>
<comment type="cofactor">
    <cofactor evidence="1">
        <name>Mg(2+)</name>
        <dbReference type="ChEBI" id="CHEBI:18420"/>
    </cofactor>
</comment>
<dbReference type="AlphaFoldDB" id="A0A177BC29"/>
<dbReference type="OrthoDB" id="2162449at2759"/>
<keyword evidence="6 9" id="KW-0067">ATP-binding</keyword>
<dbReference type="GO" id="GO:0006228">
    <property type="term" value="P:UTP biosynthetic process"/>
    <property type="evidence" value="ECO:0007669"/>
    <property type="project" value="InterPro"/>
</dbReference>
<dbReference type="PRINTS" id="PR01243">
    <property type="entry name" value="NUCDPKINASE"/>
</dbReference>
<evidence type="ECO:0000256" key="8">
    <source>
        <dbReference type="RuleBase" id="RU004011"/>
    </source>
</evidence>
<sequence length="149" mass="16873">MERTFIMIKVDGVQRNLVGEIISRFERRGYTLKALKMKKPTIDHMQLHYIDLKSKPFYTGLCKFMSSGPVVAMVWEGKDAVRQGRSMLGETDPLKSRPGTIRGDFGIDLGRNIVHGSDSPASAEKEISLWFTPSELIDWKCLTSGMVYE</sequence>
<dbReference type="EC" id="2.7.4.6" evidence="9"/>
<name>A0A177BC29_9BILA</name>
<evidence type="ECO:0000256" key="2">
    <source>
        <dbReference type="ARBA" id="ARBA00008142"/>
    </source>
</evidence>
<keyword evidence="12" id="KW-1185">Reference proteome</keyword>
<evidence type="ECO:0000256" key="7">
    <source>
        <dbReference type="PROSITE-ProRule" id="PRU00706"/>
    </source>
</evidence>
<evidence type="ECO:0000256" key="3">
    <source>
        <dbReference type="ARBA" id="ARBA00022679"/>
    </source>
</evidence>
<feature type="binding site" evidence="7">
    <location>
        <position position="85"/>
    </location>
    <ligand>
        <name>ATP</name>
        <dbReference type="ChEBI" id="CHEBI:30616"/>
    </ligand>
</feature>
<dbReference type="EMBL" id="LWCA01000071">
    <property type="protein sequence ID" value="OAF71202.1"/>
    <property type="molecule type" value="Genomic_DNA"/>
</dbReference>
<organism evidence="11 12">
    <name type="scientific">Intoshia linei</name>
    <dbReference type="NCBI Taxonomy" id="1819745"/>
    <lineage>
        <taxon>Eukaryota</taxon>
        <taxon>Metazoa</taxon>
        <taxon>Spiralia</taxon>
        <taxon>Lophotrochozoa</taxon>
        <taxon>Mesozoa</taxon>
        <taxon>Orthonectida</taxon>
        <taxon>Rhopaluridae</taxon>
        <taxon>Intoshia</taxon>
    </lineage>
</organism>
<dbReference type="PANTHER" id="PTHR11349">
    <property type="entry name" value="NUCLEOSIDE DIPHOSPHATE KINASE"/>
    <property type="match status" value="1"/>
</dbReference>
<dbReference type="GO" id="GO:0006241">
    <property type="term" value="P:CTP biosynthetic process"/>
    <property type="evidence" value="ECO:0007669"/>
    <property type="project" value="InterPro"/>
</dbReference>
<feature type="binding site" evidence="7">
    <location>
        <position position="57"/>
    </location>
    <ligand>
        <name>ATP</name>
        <dbReference type="ChEBI" id="CHEBI:30616"/>
    </ligand>
</feature>
<dbReference type="Pfam" id="PF00334">
    <property type="entry name" value="NDK"/>
    <property type="match status" value="1"/>
</dbReference>
<dbReference type="GO" id="GO:0005524">
    <property type="term" value="F:ATP binding"/>
    <property type="evidence" value="ECO:0007669"/>
    <property type="project" value="UniProtKB-KW"/>
</dbReference>
<evidence type="ECO:0000256" key="6">
    <source>
        <dbReference type="ARBA" id="ARBA00022840"/>
    </source>
</evidence>
<evidence type="ECO:0000256" key="5">
    <source>
        <dbReference type="ARBA" id="ARBA00022777"/>
    </source>
</evidence>
<dbReference type="FunFam" id="3.30.70.141:FF:000002">
    <property type="entry name" value="Nucleoside diphosphate kinase"/>
    <property type="match status" value="1"/>
</dbReference>
<reference evidence="11 12" key="1">
    <citation type="submission" date="2016-04" db="EMBL/GenBank/DDBJ databases">
        <title>The genome of Intoshia linei affirms orthonectids as highly simplified spiralians.</title>
        <authorList>
            <person name="Mikhailov K.V."/>
            <person name="Slusarev G.S."/>
            <person name="Nikitin M.A."/>
            <person name="Logacheva M.D."/>
            <person name="Penin A."/>
            <person name="Aleoshin V."/>
            <person name="Panchin Y.V."/>
        </authorList>
    </citation>
    <scope>NUCLEOTIDE SEQUENCE [LARGE SCALE GENOMIC DNA]</scope>
    <source>
        <strain evidence="11">Intl2013</strain>
        <tissue evidence="11">Whole animal</tissue>
    </source>
</reference>
<accession>A0A177BC29</accession>
<keyword evidence="5 9" id="KW-0418">Kinase</keyword>
<evidence type="ECO:0000256" key="9">
    <source>
        <dbReference type="RuleBase" id="RU004013"/>
    </source>
</evidence>
<evidence type="ECO:0000256" key="4">
    <source>
        <dbReference type="ARBA" id="ARBA00022741"/>
    </source>
</evidence>
<dbReference type="InterPro" id="IPR034907">
    <property type="entry name" value="NDK-like_dom"/>
</dbReference>
<keyword evidence="3 9" id="KW-0808">Transferase</keyword>
<dbReference type="InterPro" id="IPR001564">
    <property type="entry name" value="Nucleoside_diP_kinase"/>
</dbReference>
<dbReference type="GO" id="GO:0004550">
    <property type="term" value="F:nucleoside diphosphate kinase activity"/>
    <property type="evidence" value="ECO:0007669"/>
    <property type="project" value="UniProtKB-EC"/>
</dbReference>
<feature type="binding site" evidence="7">
    <location>
        <position position="9"/>
    </location>
    <ligand>
        <name>ATP</name>
        <dbReference type="ChEBI" id="CHEBI:30616"/>
    </ligand>
</feature>
<dbReference type="Gene3D" id="3.30.70.141">
    <property type="entry name" value="Nucleoside diphosphate kinase-like domain"/>
    <property type="match status" value="1"/>
</dbReference>
<dbReference type="SMART" id="SM00562">
    <property type="entry name" value="NDK"/>
    <property type="match status" value="1"/>
</dbReference>
<evidence type="ECO:0000256" key="1">
    <source>
        <dbReference type="ARBA" id="ARBA00001946"/>
    </source>
</evidence>
<feature type="binding site" evidence="7">
    <location>
        <position position="91"/>
    </location>
    <ligand>
        <name>ATP</name>
        <dbReference type="ChEBI" id="CHEBI:30616"/>
    </ligand>
</feature>
<evidence type="ECO:0000313" key="12">
    <source>
        <dbReference type="Proteomes" id="UP000078046"/>
    </source>
</evidence>
<feature type="binding site" evidence="7">
    <location>
        <position position="112"/>
    </location>
    <ligand>
        <name>ATP</name>
        <dbReference type="ChEBI" id="CHEBI:30616"/>
    </ligand>
</feature>
<feature type="domain" description="Nucleoside diphosphate kinase-like" evidence="10">
    <location>
        <begin position="1"/>
        <end position="138"/>
    </location>
</feature>
<dbReference type="PROSITE" id="PS51374">
    <property type="entry name" value="NDPK_LIKE"/>
    <property type="match status" value="1"/>
</dbReference>
<evidence type="ECO:0000313" key="11">
    <source>
        <dbReference type="EMBL" id="OAF71202.1"/>
    </source>
</evidence>
<proteinExistence type="inferred from homology"/>
<dbReference type="HAMAP" id="MF_00451">
    <property type="entry name" value="NDP_kinase"/>
    <property type="match status" value="1"/>
</dbReference>
<comment type="similarity">
    <text evidence="2 7 8">Belongs to the NDK family.</text>
</comment>
<dbReference type="InterPro" id="IPR023005">
    <property type="entry name" value="Nucleoside_diP_kinase_AS"/>
</dbReference>
<feature type="active site" description="Pros-phosphohistidine intermediate" evidence="7">
    <location>
        <position position="115"/>
    </location>
</feature>
<dbReference type="InterPro" id="IPR036850">
    <property type="entry name" value="NDK-like_dom_sf"/>
</dbReference>
<feature type="binding site" evidence="7">
    <location>
        <position position="102"/>
    </location>
    <ligand>
        <name>ATP</name>
        <dbReference type="ChEBI" id="CHEBI:30616"/>
    </ligand>
</feature>
<gene>
    <name evidence="11" type="ORF">A3Q56_01051</name>
</gene>